<dbReference type="KEGG" id="spsr:EGC80_19490"/>
<evidence type="ECO:0000313" key="3">
    <source>
        <dbReference type="EMBL" id="RPA34685.1"/>
    </source>
</evidence>
<sequence length="329" mass="38361">MLFQGGFLNKLTVVIPTYGRADKILQSIYSCMHPRIFIVVIDDNGLNTTNQIVTKKLIDSISSEFSNNLLYYALEINSGACIARNKGIEIANTSVVTFLDDDDMLLIEETLDKLDFFTQQTECDVCCSDMFSKFNGKNYQLDFCQFRGVTSYDLLEDGNCYTPMVMARKEALLLIGGFDNCKKYQDHVLILKIHLNDLNVFYFNKPTFIHVDHDEYRISNKTCSYQTVKLRFEYEYQLLENLELERDDYARLKSIITDRKSLLCFYYIVMPRLNTFIKRFIGTKRLFYSINKDESSLFVTFKSFLYALRTIDGLPFIIKRVAYRLKGKS</sequence>
<dbReference type="Gene3D" id="3.90.550.10">
    <property type="entry name" value="Spore Coat Polysaccharide Biosynthesis Protein SpsA, Chain A"/>
    <property type="match status" value="1"/>
</dbReference>
<gene>
    <name evidence="3" type="ORF">EGC77_03155</name>
    <name evidence="2" type="ORF">EGC80_19490</name>
</gene>
<reference evidence="5" key="2">
    <citation type="submission" date="2018-11" db="EMBL/GenBank/DDBJ databases">
        <title>Shewanella sp. R106.</title>
        <authorList>
            <person name="Hwang Y.J."/>
            <person name="Hwang C.Y."/>
        </authorList>
    </citation>
    <scope>NUCLEOTIDE SEQUENCE [LARGE SCALE GENOMIC DNA]</scope>
    <source>
        <strain evidence="5">R106</strain>
    </source>
</reference>
<protein>
    <submittedName>
        <fullName evidence="3">Glycosyltransferase family 2 protein</fullName>
    </submittedName>
</protein>
<keyword evidence="4" id="KW-1185">Reference proteome</keyword>
<dbReference type="OrthoDB" id="9802649at2"/>
<dbReference type="Proteomes" id="UP000273778">
    <property type="component" value="Chromosome"/>
</dbReference>
<dbReference type="Proteomes" id="UP000278855">
    <property type="component" value="Unassembled WGS sequence"/>
</dbReference>
<accession>A0A3N4E8Y3</accession>
<keyword evidence="3" id="KW-0808">Transferase</keyword>
<dbReference type="SUPFAM" id="SSF53448">
    <property type="entry name" value="Nucleotide-diphospho-sugar transferases"/>
    <property type="match status" value="1"/>
</dbReference>
<evidence type="ECO:0000259" key="1">
    <source>
        <dbReference type="Pfam" id="PF00535"/>
    </source>
</evidence>
<dbReference type="CDD" id="cd00761">
    <property type="entry name" value="Glyco_tranf_GTA_type"/>
    <property type="match status" value="1"/>
</dbReference>
<dbReference type="InterPro" id="IPR001173">
    <property type="entry name" value="Glyco_trans_2-like"/>
</dbReference>
<reference evidence="3" key="3">
    <citation type="submission" date="2018-11" db="EMBL/GenBank/DDBJ databases">
        <authorList>
            <person name="Hwang Y.J."/>
            <person name="Hwang C.Y."/>
        </authorList>
    </citation>
    <scope>NUCLEOTIDE SEQUENCE</scope>
    <source>
        <strain evidence="3">R106</strain>
    </source>
</reference>
<proteinExistence type="predicted"/>
<dbReference type="EMBL" id="CP034073">
    <property type="protein sequence ID" value="AZG36830.1"/>
    <property type="molecule type" value="Genomic_DNA"/>
</dbReference>
<evidence type="ECO:0000313" key="5">
    <source>
        <dbReference type="Proteomes" id="UP000278855"/>
    </source>
</evidence>
<reference evidence="2 4" key="1">
    <citation type="submission" date="2018-11" db="EMBL/GenBank/DDBJ databases">
        <title>Shewanella sp. M2.</title>
        <authorList>
            <person name="Hwang Y.J."/>
            <person name="Hwang C.Y."/>
        </authorList>
    </citation>
    <scope>NUCLEOTIDE SEQUENCE [LARGE SCALE GENOMIC DNA]</scope>
    <source>
        <strain evidence="2 4">M2</strain>
    </source>
</reference>
<evidence type="ECO:0000313" key="4">
    <source>
        <dbReference type="Proteomes" id="UP000273778"/>
    </source>
</evidence>
<name>A0A3N4E8Y3_9GAMM</name>
<dbReference type="Pfam" id="PF00535">
    <property type="entry name" value="Glycos_transf_2"/>
    <property type="match status" value="1"/>
</dbReference>
<organism evidence="3 5">
    <name type="scientific">Shewanella psychromarinicola</name>
    <dbReference type="NCBI Taxonomy" id="2487742"/>
    <lineage>
        <taxon>Bacteria</taxon>
        <taxon>Pseudomonadati</taxon>
        <taxon>Pseudomonadota</taxon>
        <taxon>Gammaproteobacteria</taxon>
        <taxon>Alteromonadales</taxon>
        <taxon>Shewanellaceae</taxon>
        <taxon>Shewanella</taxon>
    </lineage>
</organism>
<dbReference type="GO" id="GO:0016740">
    <property type="term" value="F:transferase activity"/>
    <property type="evidence" value="ECO:0007669"/>
    <property type="project" value="UniProtKB-KW"/>
</dbReference>
<feature type="domain" description="Glycosyltransferase 2-like" evidence="1">
    <location>
        <begin position="12"/>
        <end position="139"/>
    </location>
</feature>
<dbReference type="EMBL" id="RKKB01000001">
    <property type="protein sequence ID" value="RPA34685.1"/>
    <property type="molecule type" value="Genomic_DNA"/>
</dbReference>
<dbReference type="AlphaFoldDB" id="A0A3N4E8Y3"/>
<dbReference type="InterPro" id="IPR029044">
    <property type="entry name" value="Nucleotide-diphossugar_trans"/>
</dbReference>
<evidence type="ECO:0000313" key="2">
    <source>
        <dbReference type="EMBL" id="AZG36830.1"/>
    </source>
</evidence>